<name>A0A064CCI8_9MYCO</name>
<comment type="caution">
    <text evidence="1">The sequence shown here is derived from an EMBL/GenBank/DDBJ whole genome shotgun (WGS) entry which is preliminary data.</text>
</comment>
<evidence type="ECO:0000313" key="2">
    <source>
        <dbReference type="Proteomes" id="UP000022835"/>
    </source>
</evidence>
<dbReference type="STRING" id="1440774.Y900_004965"/>
<sequence length="70" mass="7904">MSIVIQCLSLFAYSIWRARRAKRDRPAIAPDGCAPPRTAAIEPEDAPDRWLAWTALDDRQLVRLLSDEAP</sequence>
<organism evidence="1 2">
    <name type="scientific">Mycolicibacterium aromaticivorans JS19b1 = JCM 16368</name>
    <dbReference type="NCBI Taxonomy" id="1440774"/>
    <lineage>
        <taxon>Bacteria</taxon>
        <taxon>Bacillati</taxon>
        <taxon>Actinomycetota</taxon>
        <taxon>Actinomycetes</taxon>
        <taxon>Mycobacteriales</taxon>
        <taxon>Mycobacteriaceae</taxon>
        <taxon>Mycolicibacterium</taxon>
    </lineage>
</organism>
<dbReference type="Proteomes" id="UP000022835">
    <property type="component" value="Unassembled WGS sequence"/>
</dbReference>
<accession>A0A064CCI8</accession>
<protein>
    <submittedName>
        <fullName evidence="1">Uncharacterized protein</fullName>
    </submittedName>
</protein>
<reference evidence="1" key="1">
    <citation type="submission" date="2014-05" db="EMBL/GenBank/DDBJ databases">
        <title>Genome sequence of Mycobacterium aromaticivorans strain JS19b1T (= DSM 45407T).</title>
        <authorList>
            <person name="Kwak Y."/>
            <person name="Park G.-S."/>
            <person name="Li Q.X."/>
            <person name="Lee S.-E."/>
            <person name="Shin J.-H."/>
        </authorList>
    </citation>
    <scope>NUCLEOTIDE SEQUENCE [LARGE SCALE GENOMIC DNA]</scope>
    <source>
        <strain evidence="1">JS19b1</strain>
    </source>
</reference>
<evidence type="ECO:0000313" key="1">
    <source>
        <dbReference type="EMBL" id="KDE98309.1"/>
    </source>
</evidence>
<keyword evidence="2" id="KW-1185">Reference proteome</keyword>
<dbReference type="RefSeq" id="WP_036339637.1">
    <property type="nucleotide sequence ID" value="NZ_JALN02000001.1"/>
</dbReference>
<proteinExistence type="predicted"/>
<dbReference type="AlphaFoldDB" id="A0A064CCI8"/>
<gene>
    <name evidence="1" type="ORF">Y900_004965</name>
</gene>
<dbReference type="EMBL" id="JALN02000001">
    <property type="protein sequence ID" value="KDE98309.1"/>
    <property type="molecule type" value="Genomic_DNA"/>
</dbReference>
<dbReference type="OrthoDB" id="4764388at2"/>